<reference evidence="7" key="2">
    <citation type="submission" date="2025-09" db="UniProtKB">
        <authorList>
            <consortium name="Ensembl"/>
        </authorList>
    </citation>
    <scope>IDENTIFICATION</scope>
</reference>
<evidence type="ECO:0000256" key="1">
    <source>
        <dbReference type="ARBA" id="ARBA00010868"/>
    </source>
</evidence>
<dbReference type="AlphaFoldDB" id="A0A8C5T863"/>
<evidence type="ECO:0000259" key="6">
    <source>
        <dbReference type="SMART" id="SM00199"/>
    </source>
</evidence>
<evidence type="ECO:0000256" key="2">
    <source>
        <dbReference type="ARBA" id="ARBA00022500"/>
    </source>
</evidence>
<protein>
    <recommendedName>
        <fullName evidence="6">Chemokine interleukin-8-like domain-containing protein</fullName>
    </recommendedName>
</protein>
<dbReference type="SUPFAM" id="SSF54117">
    <property type="entry name" value="Interleukin 8-like chemokines"/>
    <property type="match status" value="1"/>
</dbReference>
<dbReference type="GO" id="GO:0005615">
    <property type="term" value="C:extracellular space"/>
    <property type="evidence" value="ECO:0007669"/>
    <property type="project" value="UniProtKB-KW"/>
</dbReference>
<feature type="signal peptide" evidence="5">
    <location>
        <begin position="1"/>
        <end position="22"/>
    </location>
</feature>
<dbReference type="GO" id="GO:0006954">
    <property type="term" value="P:inflammatory response"/>
    <property type="evidence" value="ECO:0007669"/>
    <property type="project" value="TreeGrafter"/>
</dbReference>
<keyword evidence="3" id="KW-0202">Cytokine</keyword>
<dbReference type="FunFam" id="2.40.50.40:FF:000002">
    <property type="entry name" value="C-C motif chemokine"/>
    <property type="match status" value="1"/>
</dbReference>
<dbReference type="OrthoDB" id="8934837at2759"/>
<dbReference type="GO" id="GO:0030335">
    <property type="term" value="P:positive regulation of cell migration"/>
    <property type="evidence" value="ECO:0007669"/>
    <property type="project" value="TreeGrafter"/>
</dbReference>
<proteinExistence type="inferred from homology"/>
<dbReference type="GO" id="GO:0061844">
    <property type="term" value="P:antimicrobial humoral immune response mediated by antimicrobial peptide"/>
    <property type="evidence" value="ECO:0007669"/>
    <property type="project" value="TreeGrafter"/>
</dbReference>
<comment type="similarity">
    <text evidence="1">Belongs to the intercrine beta (chemokine CC) family.</text>
</comment>
<dbReference type="GO" id="GO:0008009">
    <property type="term" value="F:chemokine activity"/>
    <property type="evidence" value="ECO:0007669"/>
    <property type="project" value="InterPro"/>
</dbReference>
<keyword evidence="2" id="KW-0145">Chemotaxis</keyword>
<dbReference type="PANTHER" id="PTHR12015">
    <property type="entry name" value="SMALL INDUCIBLE CYTOKINE A"/>
    <property type="match status" value="1"/>
</dbReference>
<dbReference type="Gene3D" id="2.40.50.40">
    <property type="match status" value="1"/>
</dbReference>
<dbReference type="SMART" id="SM00199">
    <property type="entry name" value="SCY"/>
    <property type="match status" value="1"/>
</dbReference>
<dbReference type="InterPro" id="IPR039809">
    <property type="entry name" value="Chemokine_b/g/d"/>
</dbReference>
<feature type="chain" id="PRO_5034733650" description="Chemokine interleukin-8-like domain-containing protein" evidence="5">
    <location>
        <begin position="23"/>
        <end position="97"/>
    </location>
</feature>
<dbReference type="Proteomes" id="UP000694560">
    <property type="component" value="Unplaced"/>
</dbReference>
<sequence length="97" mass="10847">MRVLAASLTVLLLVTISSVSVGSHWAHLSAFTETIPACCFTYVSHPIPFRTILSAYRTSNTCQQPAVVLVTKRRREICADPEAPWVQEYLKRLELSV</sequence>
<name>A0A8C5T863_9PASS</name>
<accession>A0A8C5T863</accession>
<feature type="domain" description="Chemokine interleukin-8-like" evidence="6">
    <location>
        <begin position="35"/>
        <end position="93"/>
    </location>
</feature>
<dbReference type="CDD" id="cd00272">
    <property type="entry name" value="Chemokine_CC"/>
    <property type="match status" value="1"/>
</dbReference>
<evidence type="ECO:0000313" key="8">
    <source>
        <dbReference type="Proteomes" id="UP000694560"/>
    </source>
</evidence>
<dbReference type="InterPro" id="IPR036048">
    <property type="entry name" value="Interleukin_8-like_sf"/>
</dbReference>
<dbReference type="Pfam" id="PF00048">
    <property type="entry name" value="IL8"/>
    <property type="match status" value="1"/>
</dbReference>
<dbReference type="InterPro" id="IPR001811">
    <property type="entry name" value="Chemokine_IL8-like_dom"/>
</dbReference>
<keyword evidence="8" id="KW-1185">Reference proteome</keyword>
<dbReference type="GO" id="GO:0048245">
    <property type="term" value="P:eosinophil chemotaxis"/>
    <property type="evidence" value="ECO:0007669"/>
    <property type="project" value="TreeGrafter"/>
</dbReference>
<evidence type="ECO:0000256" key="3">
    <source>
        <dbReference type="ARBA" id="ARBA00022514"/>
    </source>
</evidence>
<dbReference type="GO" id="GO:0070098">
    <property type="term" value="P:chemokine-mediated signaling pathway"/>
    <property type="evidence" value="ECO:0007669"/>
    <property type="project" value="TreeGrafter"/>
</dbReference>
<evidence type="ECO:0000256" key="4">
    <source>
        <dbReference type="ARBA" id="ARBA00022729"/>
    </source>
</evidence>
<dbReference type="PANTHER" id="PTHR12015:SF103">
    <property type="entry name" value="C-C MOTIF CHEMOKINE 4-RELATED"/>
    <property type="match status" value="1"/>
</dbReference>
<dbReference type="GO" id="GO:0048020">
    <property type="term" value="F:CCR chemokine receptor binding"/>
    <property type="evidence" value="ECO:0007669"/>
    <property type="project" value="TreeGrafter"/>
</dbReference>
<evidence type="ECO:0000256" key="5">
    <source>
        <dbReference type="SAM" id="SignalP"/>
    </source>
</evidence>
<evidence type="ECO:0000313" key="7">
    <source>
        <dbReference type="Ensembl" id="ENSMCSP00000003855.1"/>
    </source>
</evidence>
<dbReference type="Ensembl" id="ENSMCST00000003937.1">
    <property type="protein sequence ID" value="ENSMCSP00000003855.1"/>
    <property type="gene ID" value="ENSMCSG00000002742.1"/>
</dbReference>
<organism evidence="7 8">
    <name type="scientific">Malurus cyaneus samueli</name>
    <dbReference type="NCBI Taxonomy" id="2593467"/>
    <lineage>
        <taxon>Eukaryota</taxon>
        <taxon>Metazoa</taxon>
        <taxon>Chordata</taxon>
        <taxon>Craniata</taxon>
        <taxon>Vertebrata</taxon>
        <taxon>Euteleostomi</taxon>
        <taxon>Archelosauria</taxon>
        <taxon>Archosauria</taxon>
        <taxon>Dinosauria</taxon>
        <taxon>Saurischia</taxon>
        <taxon>Theropoda</taxon>
        <taxon>Coelurosauria</taxon>
        <taxon>Aves</taxon>
        <taxon>Neognathae</taxon>
        <taxon>Neoaves</taxon>
        <taxon>Telluraves</taxon>
        <taxon>Australaves</taxon>
        <taxon>Passeriformes</taxon>
        <taxon>Meliphagoidea</taxon>
        <taxon>Maluridae</taxon>
        <taxon>Malurus</taxon>
    </lineage>
</organism>
<keyword evidence="4 5" id="KW-0732">Signal</keyword>
<reference evidence="7" key="1">
    <citation type="submission" date="2025-08" db="UniProtKB">
        <authorList>
            <consortium name="Ensembl"/>
        </authorList>
    </citation>
    <scope>IDENTIFICATION</scope>
</reference>